<evidence type="ECO:0000313" key="2">
    <source>
        <dbReference type="Proteomes" id="UP000624404"/>
    </source>
</evidence>
<keyword evidence="2" id="KW-1185">Reference proteome</keyword>
<dbReference type="AlphaFoldDB" id="A0A8H2VNH4"/>
<organism evidence="1 2">
    <name type="scientific">Sclerotinia trifoliorum</name>
    <dbReference type="NCBI Taxonomy" id="28548"/>
    <lineage>
        <taxon>Eukaryota</taxon>
        <taxon>Fungi</taxon>
        <taxon>Dikarya</taxon>
        <taxon>Ascomycota</taxon>
        <taxon>Pezizomycotina</taxon>
        <taxon>Leotiomycetes</taxon>
        <taxon>Helotiales</taxon>
        <taxon>Sclerotiniaceae</taxon>
        <taxon>Sclerotinia</taxon>
    </lineage>
</organism>
<dbReference type="EMBL" id="CAJHIA010000006">
    <property type="protein sequence ID" value="CAD6441438.1"/>
    <property type="molecule type" value="Genomic_DNA"/>
</dbReference>
<protein>
    <submittedName>
        <fullName evidence="1">5e86cbc4-19c4-489e-9f2c-e9742cb53693-CDS</fullName>
    </submittedName>
</protein>
<gene>
    <name evidence="1" type="ORF">SCLTRI_LOCUS1228</name>
</gene>
<name>A0A8H2VNH4_9HELO</name>
<dbReference type="Proteomes" id="UP000624404">
    <property type="component" value="Unassembled WGS sequence"/>
</dbReference>
<reference evidence="1" key="1">
    <citation type="submission" date="2020-10" db="EMBL/GenBank/DDBJ databases">
        <authorList>
            <person name="Kusch S."/>
        </authorList>
    </citation>
    <scope>NUCLEOTIDE SEQUENCE</scope>
    <source>
        <strain evidence="1">SwB9</strain>
    </source>
</reference>
<proteinExistence type="predicted"/>
<accession>A0A8H2VNH4</accession>
<comment type="caution">
    <text evidence="1">The sequence shown here is derived from an EMBL/GenBank/DDBJ whole genome shotgun (WGS) entry which is preliminary data.</text>
</comment>
<sequence length="126" mass="13642">MPFTLQTVARTTLLTMTFSLINKSSLNSSKAGSTISRDTLYKLTAKLNPHTTLLQSYSKECLMSQIDITAPSWTEAATAALQPLDNEPSITFYGGIESPAANTPLTLVVKNEALVLISRFICVCTP</sequence>
<evidence type="ECO:0000313" key="1">
    <source>
        <dbReference type="EMBL" id="CAD6441438.1"/>
    </source>
</evidence>